<dbReference type="EMBL" id="VMKJ01000002">
    <property type="protein sequence ID" value="TVO39452.1"/>
    <property type="molecule type" value="Genomic_DNA"/>
</dbReference>
<dbReference type="SUPFAM" id="SSF53474">
    <property type="entry name" value="alpha/beta-Hydrolases"/>
    <property type="match status" value="1"/>
</dbReference>
<accession>A0A557PFP0</accession>
<dbReference type="SUPFAM" id="SSF49478">
    <property type="entry name" value="Cna protein B-type domain"/>
    <property type="match status" value="1"/>
</dbReference>
<dbReference type="Pfam" id="PF01764">
    <property type="entry name" value="Lipase_3"/>
    <property type="match status" value="1"/>
</dbReference>
<name>A0A557PFP0_9VIBR</name>
<dbReference type="AlphaFoldDB" id="A0A557PFP0"/>
<dbReference type="PANTHER" id="PTHR45856:SF24">
    <property type="entry name" value="FUNGAL LIPASE-LIKE DOMAIN-CONTAINING PROTEIN"/>
    <property type="match status" value="1"/>
</dbReference>
<dbReference type="InterPro" id="IPR051218">
    <property type="entry name" value="Sec_MonoDiacylglyc_Lipase"/>
</dbReference>
<dbReference type="Proteomes" id="UP000319828">
    <property type="component" value="Unassembled WGS sequence"/>
</dbReference>
<gene>
    <name evidence="2" type="ORF">FOF44_02370</name>
</gene>
<dbReference type="CDD" id="cd00519">
    <property type="entry name" value="Lipase_3"/>
    <property type="match status" value="1"/>
</dbReference>
<comment type="caution">
    <text evidence="2">The sequence shown here is derived from an EMBL/GenBank/DDBJ whole genome shotgun (WGS) entry which is preliminary data.</text>
</comment>
<sequence length="664" mass="75189">MSHEANDEMYNYCVLCNPEVNWLEVEFRSENDEPINGLHVTITNSTTLQSHKLTAYQGHCVFGNLTAGEWVVSVETENLLSTVEQYSSRPAQVLSAEDVEDNEFWDDGFMPEDRQTAYASPVRERAEREKGAAHLNTKEYFNVSVGDLWQTPPEDSFLLENHAPVMSNYNEAFKGVRVSHNRTVVLEIKALRSYLPMIVDTDDFNLVNSYTFAVLSKLAYATDTKSIDENETSDIAGSISYVIKMLKGKKVPPQTSNLSAQWLVEEVPYSQALNYNYYFDKAVGAEGYILFNQDIAIVGVRGTEPYLDNRDKDDENRLWKVVKTGSGIQAYFWDKLGDAVQSPATQDLILTDLDAAQIAPPEFGGTYVHRGFYQYTMALLMAMEKDLDIHKAKKFYFCGHSLGGAGALLLSALIRDTYHPSTLCLYTYGMPRTGTRSFVERYKDILHYRHVNNHDLVAQIPTTWLNTSAVNIAHNFIFDDDDDNYTHHGNLSQLLSCDDTMQVLLTPRQTQVTMLDMVKLADNDSVALVDSIPNSSIIDHGMEHYVPNLFAQLQALSQESLYQNYQRAVSYLTNKVNEQQQRYLAAKHAWAESLGLPYSPVNQARTTLLKQEAAVTEELMKNYHKVKQELTNIMNNPEKLPLSLLLLANQSLPDAIREQINESH</sequence>
<evidence type="ECO:0000313" key="2">
    <source>
        <dbReference type="EMBL" id="TVO39452.1"/>
    </source>
</evidence>
<evidence type="ECO:0000259" key="1">
    <source>
        <dbReference type="Pfam" id="PF01764"/>
    </source>
</evidence>
<dbReference type="InterPro" id="IPR029058">
    <property type="entry name" value="AB_hydrolase_fold"/>
</dbReference>
<dbReference type="OrthoDB" id="5562330at2"/>
<dbReference type="InterPro" id="IPR002921">
    <property type="entry name" value="Fungal_lipase-type"/>
</dbReference>
<protein>
    <submittedName>
        <fullName evidence="2">Lipase</fullName>
    </submittedName>
</protein>
<proteinExistence type="predicted"/>
<dbReference type="GO" id="GO:0006629">
    <property type="term" value="P:lipid metabolic process"/>
    <property type="evidence" value="ECO:0007669"/>
    <property type="project" value="InterPro"/>
</dbReference>
<dbReference type="Gene3D" id="3.40.50.1820">
    <property type="entry name" value="alpha/beta hydrolase"/>
    <property type="match status" value="1"/>
</dbReference>
<reference evidence="2 3" key="1">
    <citation type="submission" date="2019-07" db="EMBL/GenBank/DDBJ databases">
        <title>The draft genome sequence of Vibrio algivorus M1486.</title>
        <authorList>
            <person name="Meng X."/>
        </authorList>
    </citation>
    <scope>NUCLEOTIDE SEQUENCE [LARGE SCALE GENOMIC DNA]</scope>
    <source>
        <strain evidence="2 3">M1486</strain>
    </source>
</reference>
<dbReference type="PANTHER" id="PTHR45856">
    <property type="entry name" value="ALPHA/BETA-HYDROLASES SUPERFAMILY PROTEIN"/>
    <property type="match status" value="1"/>
</dbReference>
<evidence type="ECO:0000313" key="3">
    <source>
        <dbReference type="Proteomes" id="UP000319828"/>
    </source>
</evidence>
<dbReference type="RefSeq" id="WP_144387366.1">
    <property type="nucleotide sequence ID" value="NZ_CANNCB010000001.1"/>
</dbReference>
<organism evidence="2 3">
    <name type="scientific">Vibrio algivorus</name>
    <dbReference type="NCBI Taxonomy" id="1667024"/>
    <lineage>
        <taxon>Bacteria</taxon>
        <taxon>Pseudomonadati</taxon>
        <taxon>Pseudomonadota</taxon>
        <taxon>Gammaproteobacteria</taxon>
        <taxon>Vibrionales</taxon>
        <taxon>Vibrionaceae</taxon>
        <taxon>Vibrio</taxon>
    </lineage>
</organism>
<feature type="domain" description="Fungal lipase-type" evidence="1">
    <location>
        <begin position="349"/>
        <end position="462"/>
    </location>
</feature>